<sequence length="186" mass="20939">MLKKMTLFLMLSAMSFASQFVTLENGKTVLLKDDGTYEQVTLIKKNGKMIALKKDGTWEAVPENVVVAETVVNEKSKAVYKAKTSKLAKMLIGTWESPDGSLVYKFEKGGKLSIKNKNKWVETTYKVDDVNEKMRNVVVNIGEEGNLGFISFGGEHWILHIDEDGKTLHNESLKLRTLKDVVLVRK</sequence>
<evidence type="ECO:0000313" key="2">
    <source>
        <dbReference type="EMBL" id="SFP30797.1"/>
    </source>
</evidence>
<keyword evidence="1" id="KW-0732">Signal</keyword>
<feature type="chain" id="PRO_5011619023" evidence="1">
    <location>
        <begin position="18"/>
        <end position="186"/>
    </location>
</feature>
<name>A0A1I5PA25_9BACT</name>
<protein>
    <submittedName>
        <fullName evidence="2">Uncharacterized protein</fullName>
    </submittedName>
</protein>
<dbReference type="OrthoDB" id="9828015at2"/>
<keyword evidence="3" id="KW-1185">Reference proteome</keyword>
<evidence type="ECO:0000313" key="3">
    <source>
        <dbReference type="Proteomes" id="UP000199227"/>
    </source>
</evidence>
<proteinExistence type="predicted"/>
<evidence type="ECO:0000256" key="1">
    <source>
        <dbReference type="SAM" id="SignalP"/>
    </source>
</evidence>
<dbReference type="EMBL" id="FOXB01000014">
    <property type="protein sequence ID" value="SFP30797.1"/>
    <property type="molecule type" value="Genomic_DNA"/>
</dbReference>
<accession>A0A1I5PA25</accession>
<feature type="signal peptide" evidence="1">
    <location>
        <begin position="1"/>
        <end position="17"/>
    </location>
</feature>
<organism evidence="2 3">
    <name type="scientific">Hydrogenimonas thermophila</name>
    <dbReference type="NCBI Taxonomy" id="223786"/>
    <lineage>
        <taxon>Bacteria</taxon>
        <taxon>Pseudomonadati</taxon>
        <taxon>Campylobacterota</taxon>
        <taxon>Epsilonproteobacteria</taxon>
        <taxon>Campylobacterales</taxon>
        <taxon>Hydrogenimonadaceae</taxon>
        <taxon>Hydrogenimonas</taxon>
    </lineage>
</organism>
<dbReference type="Proteomes" id="UP000199227">
    <property type="component" value="Unassembled WGS sequence"/>
</dbReference>
<dbReference type="STRING" id="223786.SAMN05216234_11432"/>
<dbReference type="AlphaFoldDB" id="A0A1I5PA25"/>
<reference evidence="2 3" key="1">
    <citation type="submission" date="2016-10" db="EMBL/GenBank/DDBJ databases">
        <authorList>
            <person name="de Groot N.N."/>
        </authorList>
    </citation>
    <scope>NUCLEOTIDE SEQUENCE [LARGE SCALE GENOMIC DNA]</scope>
    <source>
        <strain evidence="2 3">EP1-55-1</strain>
    </source>
</reference>
<dbReference type="RefSeq" id="WP_092912177.1">
    <property type="nucleotide sequence ID" value="NZ_CP136592.1"/>
</dbReference>
<gene>
    <name evidence="2" type="ORF">SAMN05216234_11432</name>
</gene>